<feature type="compositionally biased region" description="Low complexity" evidence="1">
    <location>
        <begin position="245"/>
        <end position="254"/>
    </location>
</feature>
<feature type="region of interest" description="Disordered" evidence="1">
    <location>
        <begin position="594"/>
        <end position="619"/>
    </location>
</feature>
<dbReference type="EMBL" id="JAYKXP010000277">
    <property type="protein sequence ID" value="KAK7016773.1"/>
    <property type="molecule type" value="Genomic_DNA"/>
</dbReference>
<dbReference type="Proteomes" id="UP001383192">
    <property type="component" value="Unassembled WGS sequence"/>
</dbReference>
<dbReference type="AlphaFoldDB" id="A0AAW0AUV5"/>
<gene>
    <name evidence="2" type="ORF">VNI00_018826</name>
</gene>
<evidence type="ECO:0000313" key="2">
    <source>
        <dbReference type="EMBL" id="KAK7016773.1"/>
    </source>
</evidence>
<feature type="region of interest" description="Disordered" evidence="1">
    <location>
        <begin position="78"/>
        <end position="106"/>
    </location>
</feature>
<accession>A0AAW0AUV5</accession>
<evidence type="ECO:0000256" key="1">
    <source>
        <dbReference type="SAM" id="MobiDB-lite"/>
    </source>
</evidence>
<sequence>MARQRLYHTRQEKIQANRRKSLRSYHKNKEAIAERKRQKSDSLVYTSYPTNILIVQHSRRLEEAQARAEHVKRLDELEERAKERSRSTRKKKPQRKPTIEKLNESKEESAEELKKLLIDKWTQRAEKTQAKLQVIYLKSSGLNIYCDLLYNRYLVSIREGTSGDILEEHRSKLEFWRGRLSHYKIRVHQEFGIGEMYDRFDFMEREAMSSTATTKIESPRKPPLWSRFHQGFQPLAPYQQGQAAPPTKTSPSKSPRLKKSPSKTPNKSTLLQRKHTTPVRLQRIAKAKQAKVQARARQSRAQRHLARPSRASARLQQRDGRLKLAMERVFQRSTPLATRVIYDSLDCQHVAVIAKVYPTVFYPDLWNGNITLGVLKVVDYLERSCPEVILPSTGDEILDSRLAFRRRDEVRRILVHLGRLWFFVGHRDMALVMNAHQCFTEQEYDTAADDSDDDADVRYMDKTAALVHVETRMPARLQEAARVAIVADEPFKLFFSPKPSMSLSKSERRQIQHSLARFSRAQRVFLSDIQVEYDRRMDSEGGVRMMPFLSEVAYYWLQRWPSKRWVITTNPNDRFSMFYMEYLRQRIHAGLNLDPFSRPRAPPPSPAAPAQVTDNQLDR</sequence>
<feature type="compositionally biased region" description="Basic and acidic residues" evidence="1">
    <location>
        <begin position="97"/>
        <end position="106"/>
    </location>
</feature>
<protein>
    <submittedName>
        <fullName evidence="2">Uncharacterized protein</fullName>
    </submittedName>
</protein>
<feature type="region of interest" description="Disordered" evidence="1">
    <location>
        <begin position="1"/>
        <end position="22"/>
    </location>
</feature>
<comment type="caution">
    <text evidence="2">The sequence shown here is derived from an EMBL/GenBank/DDBJ whole genome shotgun (WGS) entry which is preliminary data.</text>
</comment>
<reference evidence="2 3" key="1">
    <citation type="submission" date="2024-01" db="EMBL/GenBank/DDBJ databases">
        <title>A draft genome for a cacao thread blight-causing isolate of Paramarasmius palmivorus.</title>
        <authorList>
            <person name="Baruah I.K."/>
            <person name="Bukari Y."/>
            <person name="Amoako-Attah I."/>
            <person name="Meinhardt L.W."/>
            <person name="Bailey B.A."/>
            <person name="Cohen S.P."/>
        </authorList>
    </citation>
    <scope>NUCLEOTIDE SEQUENCE [LARGE SCALE GENOMIC DNA]</scope>
    <source>
        <strain evidence="2 3">GH-12</strain>
    </source>
</reference>
<feature type="region of interest" description="Disordered" evidence="1">
    <location>
        <begin position="237"/>
        <end position="277"/>
    </location>
</feature>
<name>A0AAW0AUV5_9AGAR</name>
<organism evidence="2 3">
    <name type="scientific">Paramarasmius palmivorus</name>
    <dbReference type="NCBI Taxonomy" id="297713"/>
    <lineage>
        <taxon>Eukaryota</taxon>
        <taxon>Fungi</taxon>
        <taxon>Dikarya</taxon>
        <taxon>Basidiomycota</taxon>
        <taxon>Agaricomycotina</taxon>
        <taxon>Agaricomycetes</taxon>
        <taxon>Agaricomycetidae</taxon>
        <taxon>Agaricales</taxon>
        <taxon>Marasmiineae</taxon>
        <taxon>Marasmiaceae</taxon>
        <taxon>Paramarasmius</taxon>
    </lineage>
</organism>
<evidence type="ECO:0000313" key="3">
    <source>
        <dbReference type="Proteomes" id="UP001383192"/>
    </source>
</evidence>
<keyword evidence="3" id="KW-1185">Reference proteome</keyword>
<proteinExistence type="predicted"/>